<feature type="compositionally biased region" description="Basic and acidic residues" evidence="1">
    <location>
        <begin position="83"/>
        <end position="92"/>
    </location>
</feature>
<accession>A0AAD4GXU1</accession>
<reference evidence="2" key="1">
    <citation type="journal article" date="2019" name="Beilstein J. Org. Chem.">
        <title>Nanangenines: drimane sesquiterpenoids as the dominant metabolite cohort of a novel Australian fungus, Aspergillus nanangensis.</title>
        <authorList>
            <person name="Lacey H.J."/>
            <person name="Gilchrist C.L.M."/>
            <person name="Crombie A."/>
            <person name="Kalaitzis J.A."/>
            <person name="Vuong D."/>
            <person name="Rutledge P.J."/>
            <person name="Turner P."/>
            <person name="Pitt J.I."/>
            <person name="Lacey E."/>
            <person name="Chooi Y.H."/>
            <person name="Piggott A.M."/>
        </authorList>
    </citation>
    <scope>NUCLEOTIDE SEQUENCE</scope>
    <source>
        <strain evidence="2">MST-FP2251</strain>
    </source>
</reference>
<feature type="compositionally biased region" description="Basic residues" evidence="1">
    <location>
        <begin position="71"/>
        <end position="82"/>
    </location>
</feature>
<dbReference type="AlphaFoldDB" id="A0AAD4GXU1"/>
<organism evidence="2 3">
    <name type="scientific">Aspergillus nanangensis</name>
    <dbReference type="NCBI Taxonomy" id="2582783"/>
    <lineage>
        <taxon>Eukaryota</taxon>
        <taxon>Fungi</taxon>
        <taxon>Dikarya</taxon>
        <taxon>Ascomycota</taxon>
        <taxon>Pezizomycotina</taxon>
        <taxon>Eurotiomycetes</taxon>
        <taxon>Eurotiomycetidae</taxon>
        <taxon>Eurotiales</taxon>
        <taxon>Aspergillaceae</taxon>
        <taxon>Aspergillus</taxon>
        <taxon>Aspergillus subgen. Circumdati</taxon>
    </lineage>
</organism>
<name>A0AAD4GXU1_ASPNN</name>
<feature type="region of interest" description="Disordered" evidence="1">
    <location>
        <begin position="144"/>
        <end position="165"/>
    </location>
</feature>
<feature type="region of interest" description="Disordered" evidence="1">
    <location>
        <begin position="311"/>
        <end position="342"/>
    </location>
</feature>
<sequence>MFTEYEEASFTLDGNWLKKDRKRMEFQNIDPPTSPTRHLDTRYRPAKFGHVRSQPKDASPDRENSTEHSYRKLSHPLSHSRPRIGDAVERHISKSPKSSRSAGQRASQSSLPKAAPDLANLETSLHILSSSSHLPKFEYRRRTHAPFSDMPPAGPPTVAADEEGNKNEKDYQHADDKFLIHKDTSEHDHLEQDLQESATLESGSNTVEDVSSSHFGNIRSNIHPAGTDTMEKFPSAQQVSGNPAISGHLTSLHSIAVTKSKPEGESSTDQDPHFSTQAALVLAQRSFQEDLESQEPDLATSQKQAYLPNYENPGLAHSKNITPFRRLNTPSKNKGTDQSKAPDTAAGQILSTQYIMNAATPFTFSTEKKPIHFWNAPAKEAAAESNLPLVDTGMSTPLPDEAHLRTSKSLVERVPDSMPRLSPDTQSHALETQPSALPMTLTGTTPPTAQDGQGVDWGVDSFDLSQHIADTGSWLQQSLDFTKDLKNAKDPNAGPPSSRETHRSTLGLNITS</sequence>
<protein>
    <submittedName>
        <fullName evidence="2">Uncharacterized protein</fullName>
    </submittedName>
</protein>
<dbReference type="Proteomes" id="UP001194746">
    <property type="component" value="Unassembled WGS sequence"/>
</dbReference>
<reference evidence="2" key="2">
    <citation type="submission" date="2020-02" db="EMBL/GenBank/DDBJ databases">
        <authorList>
            <person name="Gilchrist C.L.M."/>
            <person name="Chooi Y.-H."/>
        </authorList>
    </citation>
    <scope>NUCLEOTIDE SEQUENCE</scope>
    <source>
        <strain evidence="2">MST-FP2251</strain>
    </source>
</reference>
<evidence type="ECO:0000256" key="1">
    <source>
        <dbReference type="SAM" id="MobiDB-lite"/>
    </source>
</evidence>
<feature type="compositionally biased region" description="Polar residues" evidence="1">
    <location>
        <begin position="328"/>
        <end position="341"/>
    </location>
</feature>
<dbReference type="EMBL" id="VCAU01000008">
    <property type="protein sequence ID" value="KAF9893292.1"/>
    <property type="molecule type" value="Genomic_DNA"/>
</dbReference>
<proteinExistence type="predicted"/>
<feature type="compositionally biased region" description="Basic and acidic residues" evidence="1">
    <location>
        <begin position="54"/>
        <end position="70"/>
    </location>
</feature>
<feature type="region of interest" description="Disordered" evidence="1">
    <location>
        <begin position="485"/>
        <end position="512"/>
    </location>
</feature>
<feature type="region of interest" description="Disordered" evidence="1">
    <location>
        <begin position="26"/>
        <end position="113"/>
    </location>
</feature>
<feature type="region of interest" description="Disordered" evidence="1">
    <location>
        <begin position="433"/>
        <end position="457"/>
    </location>
</feature>
<gene>
    <name evidence="2" type="ORF">FE257_011722</name>
</gene>
<keyword evidence="3" id="KW-1185">Reference proteome</keyword>
<evidence type="ECO:0000313" key="3">
    <source>
        <dbReference type="Proteomes" id="UP001194746"/>
    </source>
</evidence>
<feature type="compositionally biased region" description="Low complexity" evidence="1">
    <location>
        <begin position="437"/>
        <end position="448"/>
    </location>
</feature>
<feature type="compositionally biased region" description="Low complexity" evidence="1">
    <location>
        <begin position="98"/>
        <end position="110"/>
    </location>
</feature>
<feature type="compositionally biased region" description="Polar residues" evidence="1">
    <location>
        <begin position="195"/>
        <end position="220"/>
    </location>
</feature>
<evidence type="ECO:0000313" key="2">
    <source>
        <dbReference type="EMBL" id="KAF9893292.1"/>
    </source>
</evidence>
<feature type="region of interest" description="Disordered" evidence="1">
    <location>
        <begin position="189"/>
        <end position="229"/>
    </location>
</feature>
<comment type="caution">
    <text evidence="2">The sequence shown here is derived from an EMBL/GenBank/DDBJ whole genome shotgun (WGS) entry which is preliminary data.</text>
</comment>